<keyword evidence="5" id="KW-0234">DNA repair</keyword>
<feature type="compositionally biased region" description="Basic and acidic residues" evidence="6">
    <location>
        <begin position="99"/>
        <end position="116"/>
    </location>
</feature>
<dbReference type="GO" id="GO:0000712">
    <property type="term" value="P:resolution of meiotic recombination intermediates"/>
    <property type="evidence" value="ECO:0007669"/>
    <property type="project" value="TreeGrafter"/>
</dbReference>
<evidence type="ECO:0000256" key="4">
    <source>
        <dbReference type="ARBA" id="ARBA00023125"/>
    </source>
</evidence>
<dbReference type="GO" id="GO:0031297">
    <property type="term" value="P:replication fork processing"/>
    <property type="evidence" value="ECO:0007669"/>
    <property type="project" value="TreeGrafter"/>
</dbReference>
<feature type="compositionally biased region" description="Low complexity" evidence="6">
    <location>
        <begin position="127"/>
        <end position="136"/>
    </location>
</feature>
<dbReference type="PANTHER" id="PTHR22980:SF0">
    <property type="entry name" value="CENTROMERE PROTEIN S"/>
    <property type="match status" value="1"/>
</dbReference>
<dbReference type="Pfam" id="PF15630">
    <property type="entry name" value="CENP-S"/>
    <property type="match status" value="1"/>
</dbReference>
<evidence type="ECO:0000256" key="5">
    <source>
        <dbReference type="ARBA" id="ARBA00023204"/>
    </source>
</evidence>
<evidence type="ECO:0000256" key="2">
    <source>
        <dbReference type="ARBA" id="ARBA00016400"/>
    </source>
</evidence>
<evidence type="ECO:0000313" key="8">
    <source>
        <dbReference type="Proteomes" id="UP001152795"/>
    </source>
</evidence>
<evidence type="ECO:0000256" key="3">
    <source>
        <dbReference type="ARBA" id="ARBA00022763"/>
    </source>
</evidence>
<keyword evidence="3" id="KW-0227">DNA damage</keyword>
<dbReference type="InterPro" id="IPR029003">
    <property type="entry name" value="CENP-S/Mhf1"/>
</dbReference>
<dbReference type="GO" id="GO:0006281">
    <property type="term" value="P:DNA repair"/>
    <property type="evidence" value="ECO:0007669"/>
    <property type="project" value="UniProtKB-KW"/>
</dbReference>
<protein>
    <recommendedName>
        <fullName evidence="2">Centromere protein S</fullName>
    </recommendedName>
</protein>
<sequence>MAASEDDNFDEEFENLENKQRLKAALHYTVGKICEEIGEEASLRYSKHFIAALTETTFKQIDSFATDLELFAKHAKRTVINSDDVVLLSRRSSVLNQHMKERSQELNEAHVIERANKKSKKAKKQKTLTTTDEPLE</sequence>
<evidence type="ECO:0000256" key="6">
    <source>
        <dbReference type="SAM" id="MobiDB-lite"/>
    </source>
</evidence>
<dbReference type="SUPFAM" id="SSF47113">
    <property type="entry name" value="Histone-fold"/>
    <property type="match status" value="1"/>
</dbReference>
<feature type="region of interest" description="Disordered" evidence="6">
    <location>
        <begin position="99"/>
        <end position="136"/>
    </location>
</feature>
<dbReference type="GO" id="GO:0046982">
    <property type="term" value="F:protein heterodimerization activity"/>
    <property type="evidence" value="ECO:0007669"/>
    <property type="project" value="InterPro"/>
</dbReference>
<evidence type="ECO:0000256" key="1">
    <source>
        <dbReference type="ARBA" id="ARBA00006612"/>
    </source>
</evidence>
<feature type="compositionally biased region" description="Basic residues" evidence="6">
    <location>
        <begin position="117"/>
        <end position="126"/>
    </location>
</feature>
<gene>
    <name evidence="7" type="ORF">PACLA_8A004174</name>
</gene>
<proteinExistence type="inferred from homology"/>
<dbReference type="CDD" id="cd22919">
    <property type="entry name" value="HFD_CENP-S"/>
    <property type="match status" value="1"/>
</dbReference>
<dbReference type="InterPro" id="IPR009072">
    <property type="entry name" value="Histone-fold"/>
</dbReference>
<keyword evidence="8" id="KW-1185">Reference proteome</keyword>
<dbReference type="GO" id="GO:0003677">
    <property type="term" value="F:DNA binding"/>
    <property type="evidence" value="ECO:0007669"/>
    <property type="project" value="UniProtKB-KW"/>
</dbReference>
<evidence type="ECO:0000313" key="7">
    <source>
        <dbReference type="EMBL" id="CAB3984431.1"/>
    </source>
</evidence>
<dbReference type="EMBL" id="CACRXK020000738">
    <property type="protein sequence ID" value="CAB3984431.1"/>
    <property type="molecule type" value="Genomic_DNA"/>
</dbReference>
<dbReference type="PANTHER" id="PTHR22980">
    <property type="entry name" value="CORTISTATIN"/>
    <property type="match status" value="1"/>
</dbReference>
<dbReference type="GO" id="GO:0071821">
    <property type="term" value="C:FANCM-MHF complex"/>
    <property type="evidence" value="ECO:0007669"/>
    <property type="project" value="InterPro"/>
</dbReference>
<name>A0A6S7GHB6_PARCT</name>
<dbReference type="OrthoDB" id="1872155at2759"/>
<dbReference type="AlphaFoldDB" id="A0A6S7GHB6"/>
<comment type="similarity">
    <text evidence="1">Belongs to the TAF9 family. CENP-S/MHF1 subfamily.</text>
</comment>
<organism evidence="7 8">
    <name type="scientific">Paramuricea clavata</name>
    <name type="common">Red gorgonian</name>
    <name type="synonym">Violescent sea-whip</name>
    <dbReference type="NCBI Taxonomy" id="317549"/>
    <lineage>
        <taxon>Eukaryota</taxon>
        <taxon>Metazoa</taxon>
        <taxon>Cnidaria</taxon>
        <taxon>Anthozoa</taxon>
        <taxon>Octocorallia</taxon>
        <taxon>Malacalcyonacea</taxon>
        <taxon>Plexauridae</taxon>
        <taxon>Paramuricea</taxon>
    </lineage>
</organism>
<comment type="caution">
    <text evidence="7">The sequence shown here is derived from an EMBL/GenBank/DDBJ whole genome shotgun (WGS) entry which is preliminary data.</text>
</comment>
<dbReference type="GO" id="GO:0003682">
    <property type="term" value="F:chromatin binding"/>
    <property type="evidence" value="ECO:0007669"/>
    <property type="project" value="TreeGrafter"/>
</dbReference>
<dbReference type="Gene3D" id="1.10.20.10">
    <property type="entry name" value="Histone, subunit A"/>
    <property type="match status" value="1"/>
</dbReference>
<dbReference type="Proteomes" id="UP001152795">
    <property type="component" value="Unassembled WGS sequence"/>
</dbReference>
<accession>A0A6S7GHB6</accession>
<reference evidence="7" key="1">
    <citation type="submission" date="2020-04" db="EMBL/GenBank/DDBJ databases">
        <authorList>
            <person name="Alioto T."/>
            <person name="Alioto T."/>
            <person name="Gomez Garrido J."/>
        </authorList>
    </citation>
    <scope>NUCLEOTIDE SEQUENCE</scope>
    <source>
        <strain evidence="7">A484AB</strain>
    </source>
</reference>
<keyword evidence="4" id="KW-0238">DNA-binding</keyword>